<keyword evidence="2" id="KW-1133">Transmembrane helix</keyword>
<evidence type="ECO:0000256" key="2">
    <source>
        <dbReference type="SAM" id="Phobius"/>
    </source>
</evidence>
<keyword evidence="2" id="KW-0472">Membrane</keyword>
<feature type="compositionally biased region" description="Acidic residues" evidence="1">
    <location>
        <begin position="860"/>
        <end position="910"/>
    </location>
</feature>
<feature type="compositionally biased region" description="Acidic residues" evidence="1">
    <location>
        <begin position="1151"/>
        <end position="1178"/>
    </location>
</feature>
<keyword evidence="2" id="KW-0812">Transmembrane</keyword>
<proteinExistence type="predicted"/>
<feature type="compositionally biased region" description="Acidic residues" evidence="1">
    <location>
        <begin position="1203"/>
        <end position="1218"/>
    </location>
</feature>
<organism evidence="3">
    <name type="scientific">uncultured marine group II/III euryarchaeote KM3_200_B09</name>
    <dbReference type="NCBI Taxonomy" id="1457975"/>
    <lineage>
        <taxon>Archaea</taxon>
        <taxon>Methanobacteriati</taxon>
        <taxon>Methanobacteriota</taxon>
        <taxon>environmental samples</taxon>
    </lineage>
</organism>
<evidence type="ECO:0000256" key="1">
    <source>
        <dbReference type="SAM" id="MobiDB-lite"/>
    </source>
</evidence>
<dbReference type="GO" id="GO:0005509">
    <property type="term" value="F:calcium ion binding"/>
    <property type="evidence" value="ECO:0007669"/>
    <property type="project" value="InterPro"/>
</dbReference>
<protein>
    <submittedName>
        <fullName evidence="3">Uncharacterized protein</fullName>
    </submittedName>
</protein>
<dbReference type="PANTHER" id="PTHR10199:SF119">
    <property type="entry name" value="RE20510P"/>
    <property type="match status" value="1"/>
</dbReference>
<feature type="region of interest" description="Disordered" evidence="1">
    <location>
        <begin position="1108"/>
        <end position="1246"/>
    </location>
</feature>
<dbReference type="SUPFAM" id="SSF103647">
    <property type="entry name" value="TSP type-3 repeat"/>
    <property type="match status" value="2"/>
</dbReference>
<sequence>MNITTFPADNGFPGDWSDSPDANALLSLEFDSYPNGDYASGSFSIMSGSTAEVTYTCDYWCPYETSVDIDKPDGTTDSWAVGSLAAYSSGTLATYTDAGTYTVTMEDTYGDGGMSISVEDTTPPANAIAMVSLTGDAFNLDVSTGGHVNQTDTADYFAVHIPTGYAANLTLDWNKNADLDLEVYSDAGFTTMVDYSWYNQPEFIDLGTSFEGATAFVKVSYYAYYSTDTHAGYSLQLQLAPAVPPPCSIADDGGSGTDAGDLQTSATNITSLGSSGAFTGTICDGYDDEDWYSYTLAPDEGFWFVLTFDQPEGSEAIDAFLYMDGYWSYLAQNNYPYTLNPKGMSTNESYYFNNYLSQETTVYIKLLVRDLVEDVETNYTIDYTTYDQSAGWDGPWDDAGTGDDGGNSTYGYDALDLPSMNGSYVGYGHDTDDRYDYYKIYLPQNYGLKVEVSFPGGHDIDTGLYYKNPASTYLYFIDSSYYDNPETMWATYSNGGQDLYIRVFTDIGGGIYWMNLTMITPANEPGSNPNDCGAGIDAGDSIYSATWDAGPSFVNNSNQADINGDANDTGGTCTGWFDYTWDQRDYYQILVPAGKYVNITTSFPDMSAANGNTYVYTYMYMCGNWNMQCVYPANPAYYVDTSAYGQAQSFPKTAHSGLWPVGGHWVTFGIYSYGVTDMDYQLDITYGNLSDLPGGDQDDANSGGDAGSSFGSSVDIAAYNNITANNTYEYGGWAAAGLDDQDWYNFIVPVDHGFEITLDPGYNTPSVWYLLYVYNSAQSQVGFAGYTNPQVWNASATTTYYGGDTVYFIVRNYIYDTTGTDYNITIQFYSLDPDGDGWHTAMENMCGTDPNDGNSFPSDTDGDGICDSLDTDSDGDGVIDSEDDFPFDGNETTDTDGDGLGDNSDTDLDGDGWNNSAEADCVTDPMDADSYPTDFDNDTLCDLVDMDDDNDGYMDDEDAFPFNATEWADNDNDRIGDNADPDDDNDGYFDEIEIECASDPFEVSSIPLDLDLDGICDTIDDDVDGDGVLNADDVFPIDPSEWADFDGDGIGDNADTDDDNDLWLDELDAFPYDQSEWIDTDGDGVGDNADLNDDGDAWTDAEEFECGSDALDADSVPDDYDGDMICDKVDTDDDGDGTPDTLDAFPFDATENADNDGDGIGDFSDSDDDNDGWMDNEEPNCGTDPMDHTSVPADNDMDHDCDITDQDDDNDGYLDLDDAFPMNPNENRDLDGDGTGDNADIDDDGDDWLDTTELICRNALNGQGDPNNANVMPIDNETDVGPDGEYGTDDDMVVGDGLCNAIDPDDDNDGVPDPATYVLDANGVCTSCEDWEDHFPWDPTEQYDGNNDGQGDNGNPLGILDDISAEPAPFIGIAVVLIAVIALIARTAGGKDEDSDEFDLYDETEQFLDEEDEEFEDVEEEEIDA</sequence>
<evidence type="ECO:0000313" key="3">
    <source>
        <dbReference type="EMBL" id="AIF07198.1"/>
    </source>
</evidence>
<feature type="transmembrane region" description="Helical" evidence="2">
    <location>
        <begin position="1368"/>
        <end position="1385"/>
    </location>
</feature>
<dbReference type="InterPro" id="IPR028974">
    <property type="entry name" value="TSP_type-3_rpt"/>
</dbReference>
<reference evidence="3" key="1">
    <citation type="journal article" date="2014" name="Genome Biol. Evol.">
        <title>Pangenome evidence for extensive interdomain horizontal transfer affecting lineage core and shell genes in uncultured planktonic thaumarchaeota and euryarchaeota.</title>
        <authorList>
            <person name="Deschamps P."/>
            <person name="Zivanovic Y."/>
            <person name="Moreira D."/>
            <person name="Rodriguez-Valera F."/>
            <person name="Lopez-Garcia P."/>
        </authorList>
    </citation>
    <scope>NUCLEOTIDE SEQUENCE</scope>
</reference>
<dbReference type="PANTHER" id="PTHR10199">
    <property type="entry name" value="THROMBOSPONDIN"/>
    <property type="match status" value="1"/>
</dbReference>
<accession>A0A075GZM4</accession>
<dbReference type="EMBL" id="KF900794">
    <property type="protein sequence ID" value="AIF07198.1"/>
    <property type="molecule type" value="Genomic_DNA"/>
</dbReference>
<dbReference type="Gene3D" id="4.10.1080.10">
    <property type="entry name" value="TSP type-3 repeat"/>
    <property type="match status" value="5"/>
</dbReference>
<feature type="compositionally biased region" description="Acidic residues" evidence="1">
    <location>
        <begin position="1108"/>
        <end position="1137"/>
    </location>
</feature>
<name>A0A075GZM4_9EURY</name>
<feature type="region of interest" description="Disordered" evidence="1">
    <location>
        <begin position="842"/>
        <end position="920"/>
    </location>
</feature>
<dbReference type="Gene3D" id="2.60.120.380">
    <property type="match status" value="1"/>
</dbReference>